<comment type="caution">
    <text evidence="9">The sequence shown here is derived from an EMBL/GenBank/DDBJ whole genome shotgun (WGS) entry which is preliminary data.</text>
</comment>
<feature type="domain" description="Major facilitator superfamily (MFS) profile" evidence="8">
    <location>
        <begin position="1"/>
        <end position="350"/>
    </location>
</feature>
<feature type="transmembrane region" description="Helical" evidence="7">
    <location>
        <begin position="253"/>
        <end position="272"/>
    </location>
</feature>
<feature type="transmembrane region" description="Helical" evidence="7">
    <location>
        <begin position="158"/>
        <end position="184"/>
    </location>
</feature>
<dbReference type="InterPro" id="IPR020846">
    <property type="entry name" value="MFS_dom"/>
</dbReference>
<keyword evidence="3" id="KW-0813">Transport</keyword>
<dbReference type="PANTHER" id="PTHR23501">
    <property type="entry name" value="MAJOR FACILITATOR SUPERFAMILY"/>
    <property type="match status" value="1"/>
</dbReference>
<evidence type="ECO:0000256" key="3">
    <source>
        <dbReference type="ARBA" id="ARBA00022448"/>
    </source>
</evidence>
<dbReference type="GO" id="GO:0022857">
    <property type="term" value="F:transmembrane transporter activity"/>
    <property type="evidence" value="ECO:0007669"/>
    <property type="project" value="InterPro"/>
</dbReference>
<proteinExistence type="inferred from homology"/>
<dbReference type="SUPFAM" id="SSF103473">
    <property type="entry name" value="MFS general substrate transporter"/>
    <property type="match status" value="1"/>
</dbReference>
<evidence type="ECO:0000256" key="2">
    <source>
        <dbReference type="ARBA" id="ARBA00007520"/>
    </source>
</evidence>
<evidence type="ECO:0000256" key="5">
    <source>
        <dbReference type="ARBA" id="ARBA00022989"/>
    </source>
</evidence>
<comment type="subcellular location">
    <subcellularLocation>
        <location evidence="1">Membrane</location>
        <topology evidence="1">Multi-pass membrane protein</topology>
    </subcellularLocation>
</comment>
<dbReference type="Gene3D" id="1.20.1250.20">
    <property type="entry name" value="MFS general substrate transporter like domains"/>
    <property type="match status" value="1"/>
</dbReference>
<evidence type="ECO:0000313" key="9">
    <source>
        <dbReference type="EMBL" id="CAJ2504184.1"/>
    </source>
</evidence>
<feature type="transmembrane region" description="Helical" evidence="7">
    <location>
        <begin position="196"/>
        <end position="215"/>
    </location>
</feature>
<feature type="transmembrane region" description="Helical" evidence="7">
    <location>
        <begin position="15"/>
        <end position="35"/>
    </location>
</feature>
<dbReference type="Pfam" id="PF07690">
    <property type="entry name" value="MFS_1"/>
    <property type="match status" value="1"/>
</dbReference>
<dbReference type="GO" id="GO:0005886">
    <property type="term" value="C:plasma membrane"/>
    <property type="evidence" value="ECO:0007669"/>
    <property type="project" value="TreeGrafter"/>
</dbReference>
<organism evidence="9 10">
    <name type="scientific">Anthostomella pinea</name>
    <dbReference type="NCBI Taxonomy" id="933095"/>
    <lineage>
        <taxon>Eukaryota</taxon>
        <taxon>Fungi</taxon>
        <taxon>Dikarya</taxon>
        <taxon>Ascomycota</taxon>
        <taxon>Pezizomycotina</taxon>
        <taxon>Sordariomycetes</taxon>
        <taxon>Xylariomycetidae</taxon>
        <taxon>Xylariales</taxon>
        <taxon>Xylariaceae</taxon>
        <taxon>Anthostomella</taxon>
    </lineage>
</organism>
<feature type="transmembrane region" description="Helical" evidence="7">
    <location>
        <begin position="284"/>
        <end position="305"/>
    </location>
</feature>
<keyword evidence="4 7" id="KW-0812">Transmembrane</keyword>
<evidence type="ECO:0000313" key="10">
    <source>
        <dbReference type="Proteomes" id="UP001295740"/>
    </source>
</evidence>
<evidence type="ECO:0000256" key="7">
    <source>
        <dbReference type="SAM" id="Phobius"/>
    </source>
</evidence>
<dbReference type="AlphaFoldDB" id="A0AAI8YGS0"/>
<feature type="transmembrane region" description="Helical" evidence="7">
    <location>
        <begin position="47"/>
        <end position="66"/>
    </location>
</feature>
<reference evidence="9" key="1">
    <citation type="submission" date="2023-10" db="EMBL/GenBank/DDBJ databases">
        <authorList>
            <person name="Hackl T."/>
        </authorList>
    </citation>
    <scope>NUCLEOTIDE SEQUENCE</scope>
</reference>
<accession>A0AAI8YGS0</accession>
<feature type="transmembrane region" description="Helical" evidence="7">
    <location>
        <begin position="222"/>
        <end position="241"/>
    </location>
</feature>
<keyword evidence="10" id="KW-1185">Reference proteome</keyword>
<evidence type="ECO:0000256" key="6">
    <source>
        <dbReference type="ARBA" id="ARBA00023136"/>
    </source>
</evidence>
<feature type="transmembrane region" description="Helical" evidence="7">
    <location>
        <begin position="119"/>
        <end position="138"/>
    </location>
</feature>
<dbReference type="InterPro" id="IPR011701">
    <property type="entry name" value="MFS"/>
</dbReference>
<dbReference type="PANTHER" id="PTHR23501:SF12">
    <property type="entry name" value="MAJOR FACILITATOR SUPERFAMILY (MFS) PROFILE DOMAIN-CONTAINING PROTEIN-RELATED"/>
    <property type="match status" value="1"/>
</dbReference>
<dbReference type="InterPro" id="IPR036259">
    <property type="entry name" value="MFS_trans_sf"/>
</dbReference>
<keyword evidence="5 7" id="KW-1133">Transmembrane helix</keyword>
<feature type="transmembrane region" description="Helical" evidence="7">
    <location>
        <begin position="353"/>
        <end position="374"/>
    </location>
</feature>
<name>A0AAI8YGS0_9PEZI</name>
<keyword evidence="6 7" id="KW-0472">Membrane</keyword>
<evidence type="ECO:0000256" key="4">
    <source>
        <dbReference type="ARBA" id="ARBA00022692"/>
    </source>
</evidence>
<dbReference type="EMBL" id="CAUWAG010000006">
    <property type="protein sequence ID" value="CAJ2504184.1"/>
    <property type="molecule type" value="Genomic_DNA"/>
</dbReference>
<evidence type="ECO:0000256" key="1">
    <source>
        <dbReference type="ARBA" id="ARBA00004141"/>
    </source>
</evidence>
<sequence length="390" mass="41736">MVLLSTHTSEQERPMYLGFTGLAWGLGTILGPILGGAFTESAASWRWAFYINLVIGGLCGPIYLFLLPSSKPRDEIRLSTALKSIDFLGGILICGLFTTSFIAISFGGTIWAWDNAASITLFVLGGLFTIAFFAQQSFCIGTTPEKRLFPLVFFKSPILVMMFVATACASSTILVPVYFIPLYYQFVRSDNALDAGVNLLPFIAFNVACALLNGATMSRKPYYMPWYVFGGVLCVVGNALLYTVDEYTSDAGIWGYAIMVGAGSGAFIQLGFTVVQHKVEKDLIPVAVGFCTLAQLAGPAVSLAISNAVFLNKTADGILIIAPGLSREVVLGAIAAASNNGAVLVSEAQQAEVIHVIVEAMSSCYIISLTAGAVTRCMSLFMKRERLFSA</sequence>
<gene>
    <name evidence="9" type="ORF">KHLLAP_LOCUS4652</name>
</gene>
<dbReference type="PROSITE" id="PS50850">
    <property type="entry name" value="MFS"/>
    <property type="match status" value="1"/>
</dbReference>
<feature type="transmembrane region" description="Helical" evidence="7">
    <location>
        <begin position="87"/>
        <end position="113"/>
    </location>
</feature>
<evidence type="ECO:0000259" key="8">
    <source>
        <dbReference type="PROSITE" id="PS50850"/>
    </source>
</evidence>
<dbReference type="Proteomes" id="UP001295740">
    <property type="component" value="Unassembled WGS sequence"/>
</dbReference>
<protein>
    <submittedName>
        <fullName evidence="9">Uu.00g115780.m01.CDS01</fullName>
    </submittedName>
</protein>
<comment type="similarity">
    <text evidence="2">Belongs to the major facilitator superfamily. TCR/Tet family.</text>
</comment>